<feature type="domain" description="C3H1-type" evidence="2">
    <location>
        <begin position="107"/>
        <end position="133"/>
    </location>
</feature>
<evidence type="ECO:0000256" key="1">
    <source>
        <dbReference type="PROSITE-ProRule" id="PRU00723"/>
    </source>
</evidence>
<evidence type="ECO:0000259" key="2">
    <source>
        <dbReference type="PROSITE" id="PS50103"/>
    </source>
</evidence>
<dbReference type="InterPro" id="IPR000571">
    <property type="entry name" value="Znf_CCCH"/>
</dbReference>
<organism evidence="3 4">
    <name type="scientific">Pyronema omphalodes (strain CBS 100304)</name>
    <name type="common">Pyronema confluens</name>
    <dbReference type="NCBI Taxonomy" id="1076935"/>
    <lineage>
        <taxon>Eukaryota</taxon>
        <taxon>Fungi</taxon>
        <taxon>Dikarya</taxon>
        <taxon>Ascomycota</taxon>
        <taxon>Pezizomycotina</taxon>
        <taxon>Pezizomycetes</taxon>
        <taxon>Pezizales</taxon>
        <taxon>Pyronemataceae</taxon>
        <taxon>Pyronema</taxon>
    </lineage>
</organism>
<dbReference type="OrthoDB" id="5505746at2759"/>
<dbReference type="AlphaFoldDB" id="U4LI92"/>
<dbReference type="GO" id="GO:0008270">
    <property type="term" value="F:zinc ion binding"/>
    <property type="evidence" value="ECO:0007669"/>
    <property type="project" value="UniProtKB-KW"/>
</dbReference>
<proteinExistence type="predicted"/>
<keyword evidence="1" id="KW-0863">Zinc-finger</keyword>
<keyword evidence="1" id="KW-0862">Zinc</keyword>
<name>U4LI92_PYROM</name>
<sequence length="173" mass="19795">MQALNLYMYVMLHFAPADVQVPLALAFFNYTYHLYDLFKRNTFSSVLLYHFNFHNMRLQKDAYDPVGWDAAEISRFHILHPNQRTAQDPFASEHKAKSQATGSKPYGRAMPTCTKYNKGECSHKNCKYPHVCSYCMYPSHTVQQCNKKRQAKGMTSNIRVQGSANGANATSKP</sequence>
<protein>
    <recommendedName>
        <fullName evidence="2">C3H1-type domain-containing protein</fullName>
    </recommendedName>
</protein>
<gene>
    <name evidence="3" type="ORF">PCON_10383</name>
</gene>
<keyword evidence="4" id="KW-1185">Reference proteome</keyword>
<feature type="zinc finger region" description="C3H1-type" evidence="1">
    <location>
        <begin position="107"/>
        <end position="133"/>
    </location>
</feature>
<evidence type="ECO:0000313" key="4">
    <source>
        <dbReference type="Proteomes" id="UP000018144"/>
    </source>
</evidence>
<dbReference type="EMBL" id="HF935560">
    <property type="protein sequence ID" value="CCX31252.1"/>
    <property type="molecule type" value="Genomic_DNA"/>
</dbReference>
<dbReference type="PROSITE" id="PS50103">
    <property type="entry name" value="ZF_C3H1"/>
    <property type="match status" value="1"/>
</dbReference>
<keyword evidence="1" id="KW-0479">Metal-binding</keyword>
<evidence type="ECO:0000313" key="3">
    <source>
        <dbReference type="EMBL" id="CCX31252.1"/>
    </source>
</evidence>
<accession>U4LI92</accession>
<dbReference type="Proteomes" id="UP000018144">
    <property type="component" value="Unassembled WGS sequence"/>
</dbReference>
<reference evidence="3 4" key="1">
    <citation type="journal article" date="2013" name="PLoS Genet.">
        <title>The genome and development-dependent transcriptomes of Pyronema confluens: a window into fungal evolution.</title>
        <authorList>
            <person name="Traeger S."/>
            <person name="Altegoer F."/>
            <person name="Freitag M."/>
            <person name="Gabaldon T."/>
            <person name="Kempken F."/>
            <person name="Kumar A."/>
            <person name="Marcet-Houben M."/>
            <person name="Poggeler S."/>
            <person name="Stajich J.E."/>
            <person name="Nowrousian M."/>
        </authorList>
    </citation>
    <scope>NUCLEOTIDE SEQUENCE [LARGE SCALE GENOMIC DNA]</scope>
    <source>
        <strain evidence="4">CBS 100304</strain>
        <tissue evidence="3">Vegetative mycelium</tissue>
    </source>
</reference>